<accession>A0A1X2HEL6</accession>
<dbReference type="InParanoid" id="A0A1X2HEL6"/>
<proteinExistence type="predicted"/>
<reference evidence="2 3" key="1">
    <citation type="submission" date="2016-07" db="EMBL/GenBank/DDBJ databases">
        <title>Pervasive Adenine N6-methylation of Active Genes in Fungi.</title>
        <authorList>
            <consortium name="DOE Joint Genome Institute"/>
            <person name="Mondo S.J."/>
            <person name="Dannebaum R.O."/>
            <person name="Kuo R.C."/>
            <person name="Labutti K."/>
            <person name="Haridas S."/>
            <person name="Kuo A."/>
            <person name="Salamov A."/>
            <person name="Ahrendt S.R."/>
            <person name="Lipzen A."/>
            <person name="Sullivan W."/>
            <person name="Andreopoulos W.B."/>
            <person name="Clum A."/>
            <person name="Lindquist E."/>
            <person name="Daum C."/>
            <person name="Ramamoorthy G.K."/>
            <person name="Gryganskyi A."/>
            <person name="Culley D."/>
            <person name="Magnuson J.K."/>
            <person name="James T.Y."/>
            <person name="O'Malley M.A."/>
            <person name="Stajich J.E."/>
            <person name="Spatafora J.W."/>
            <person name="Visel A."/>
            <person name="Grigoriev I.V."/>
        </authorList>
    </citation>
    <scope>NUCLEOTIDE SEQUENCE [LARGE SCALE GENOMIC DNA]</scope>
    <source>
        <strain evidence="2 3">NRRL 2496</strain>
    </source>
</reference>
<name>A0A1X2HEL6_SYNRA</name>
<protein>
    <submittedName>
        <fullName evidence="2">Uncharacterized protein</fullName>
    </submittedName>
</protein>
<organism evidence="2 3">
    <name type="scientific">Syncephalastrum racemosum</name>
    <name type="common">Filamentous fungus</name>
    <dbReference type="NCBI Taxonomy" id="13706"/>
    <lineage>
        <taxon>Eukaryota</taxon>
        <taxon>Fungi</taxon>
        <taxon>Fungi incertae sedis</taxon>
        <taxon>Mucoromycota</taxon>
        <taxon>Mucoromycotina</taxon>
        <taxon>Mucoromycetes</taxon>
        <taxon>Mucorales</taxon>
        <taxon>Syncephalastraceae</taxon>
        <taxon>Syncephalastrum</taxon>
    </lineage>
</organism>
<dbReference type="AlphaFoldDB" id="A0A1X2HEL6"/>
<evidence type="ECO:0000256" key="1">
    <source>
        <dbReference type="SAM" id="MobiDB-lite"/>
    </source>
</evidence>
<feature type="region of interest" description="Disordered" evidence="1">
    <location>
        <begin position="1"/>
        <end position="26"/>
    </location>
</feature>
<gene>
    <name evidence="2" type="ORF">BCR43DRAFT_513789</name>
</gene>
<comment type="caution">
    <text evidence="2">The sequence shown here is derived from an EMBL/GenBank/DDBJ whole genome shotgun (WGS) entry which is preliminary data.</text>
</comment>
<evidence type="ECO:0000313" key="3">
    <source>
        <dbReference type="Proteomes" id="UP000242180"/>
    </source>
</evidence>
<evidence type="ECO:0000313" key="2">
    <source>
        <dbReference type="EMBL" id="ORY97371.1"/>
    </source>
</evidence>
<sequence>MKDARPSAGDAVLLPSGSFPPGDDDITESNKAIIDDLDDERNELESMDKTDIDVTDINDYNRGTPFLSD</sequence>
<dbReference type="Proteomes" id="UP000242180">
    <property type="component" value="Unassembled WGS sequence"/>
</dbReference>
<keyword evidence="3" id="KW-1185">Reference proteome</keyword>
<dbReference type="EMBL" id="MCGN01000004">
    <property type="protein sequence ID" value="ORY97371.1"/>
    <property type="molecule type" value="Genomic_DNA"/>
</dbReference>